<evidence type="ECO:0000256" key="15">
    <source>
        <dbReference type="ARBA" id="ARBA00031038"/>
    </source>
</evidence>
<dbReference type="GO" id="GO:0006302">
    <property type="term" value="P:double-strand break repair"/>
    <property type="evidence" value="ECO:0007669"/>
    <property type="project" value="TreeGrafter"/>
</dbReference>
<evidence type="ECO:0000256" key="3">
    <source>
        <dbReference type="ARBA" id="ARBA00010809"/>
    </source>
</evidence>
<dbReference type="InterPro" id="IPR036465">
    <property type="entry name" value="vWFA_dom_sf"/>
</dbReference>
<dbReference type="AlphaFoldDB" id="A0A0C9MY12"/>
<dbReference type="OrthoDB" id="547311at2759"/>
<dbReference type="Proteomes" id="UP000053815">
    <property type="component" value="Unassembled WGS sequence"/>
</dbReference>
<evidence type="ECO:0000256" key="14">
    <source>
        <dbReference type="ARBA" id="ARBA00030984"/>
    </source>
</evidence>
<accession>A0A0C9MY12</accession>
<protein>
    <recommendedName>
        <fullName evidence="4">BRISC and BRCA1-A complex member 1</fullName>
    </recommendedName>
    <alternativeName>
        <fullName evidence="14">Mediator of RAP80 interactions and targeting subunit of 40 kDa</fullName>
    </alternativeName>
    <alternativeName>
        <fullName evidence="15">New component of the BRCA1-A complex</fullName>
    </alternativeName>
</protein>
<evidence type="ECO:0000256" key="6">
    <source>
        <dbReference type="ARBA" id="ARBA00022618"/>
    </source>
</evidence>
<keyword evidence="9" id="KW-0833">Ubl conjugation pathway</keyword>
<dbReference type="SUPFAM" id="SSF53300">
    <property type="entry name" value="vWA-like"/>
    <property type="match status" value="1"/>
</dbReference>
<dbReference type="GO" id="GO:0016604">
    <property type="term" value="C:nuclear body"/>
    <property type="evidence" value="ECO:0007669"/>
    <property type="project" value="TreeGrafter"/>
</dbReference>
<evidence type="ECO:0000256" key="13">
    <source>
        <dbReference type="ARBA" id="ARBA00023306"/>
    </source>
</evidence>
<evidence type="ECO:0000256" key="1">
    <source>
        <dbReference type="ARBA" id="ARBA00004123"/>
    </source>
</evidence>
<dbReference type="InterPro" id="IPR026126">
    <property type="entry name" value="BABAM1"/>
</dbReference>
<evidence type="ECO:0000256" key="9">
    <source>
        <dbReference type="ARBA" id="ARBA00022786"/>
    </source>
</evidence>
<evidence type="ECO:0000256" key="11">
    <source>
        <dbReference type="ARBA" id="ARBA00023204"/>
    </source>
</evidence>
<dbReference type="GO" id="GO:0005737">
    <property type="term" value="C:cytoplasm"/>
    <property type="evidence" value="ECO:0007669"/>
    <property type="project" value="UniProtKB-SubCell"/>
</dbReference>
<comment type="subcellular location">
    <subcellularLocation>
        <location evidence="2">Cytoplasm</location>
    </subcellularLocation>
    <subcellularLocation>
        <location evidence="1">Nucleus</location>
    </subcellularLocation>
</comment>
<dbReference type="EMBL" id="DF836497">
    <property type="protein sequence ID" value="GAN08502.1"/>
    <property type="molecule type" value="Genomic_DNA"/>
</dbReference>
<evidence type="ECO:0000313" key="17">
    <source>
        <dbReference type="Proteomes" id="UP000053815"/>
    </source>
</evidence>
<comment type="similarity">
    <text evidence="3">Belongs to the BABAM1 family.</text>
</comment>
<keyword evidence="7" id="KW-0227">DNA damage</keyword>
<evidence type="ECO:0000256" key="5">
    <source>
        <dbReference type="ARBA" id="ARBA00022490"/>
    </source>
</evidence>
<dbReference type="GO" id="GO:0045739">
    <property type="term" value="P:positive regulation of DNA repair"/>
    <property type="evidence" value="ECO:0007669"/>
    <property type="project" value="InterPro"/>
</dbReference>
<evidence type="ECO:0000313" key="16">
    <source>
        <dbReference type="EMBL" id="GAN08502.1"/>
    </source>
</evidence>
<dbReference type="GO" id="GO:0070552">
    <property type="term" value="C:BRISC complex"/>
    <property type="evidence" value="ECO:0007669"/>
    <property type="project" value="InterPro"/>
</dbReference>
<evidence type="ECO:0000256" key="8">
    <source>
        <dbReference type="ARBA" id="ARBA00022776"/>
    </source>
</evidence>
<keyword evidence="10" id="KW-0156">Chromatin regulator</keyword>
<keyword evidence="11" id="KW-0234">DNA repair</keyword>
<dbReference type="GO" id="GO:0007095">
    <property type="term" value="P:mitotic G2 DNA damage checkpoint signaling"/>
    <property type="evidence" value="ECO:0007669"/>
    <property type="project" value="TreeGrafter"/>
</dbReference>
<keyword evidence="8" id="KW-0498">Mitosis</keyword>
<dbReference type="STRING" id="91626.A0A0C9MY12"/>
<reference evidence="16" key="1">
    <citation type="submission" date="2014-09" db="EMBL/GenBank/DDBJ databases">
        <title>Draft genome sequence of an oleaginous Mucoromycotina fungus Mucor ambiguus NBRC6742.</title>
        <authorList>
            <person name="Takeda I."/>
            <person name="Yamane N."/>
            <person name="Morita T."/>
            <person name="Tamano K."/>
            <person name="Machida M."/>
            <person name="Baker S."/>
            <person name="Koike H."/>
        </authorList>
    </citation>
    <scope>NUCLEOTIDE SEQUENCE</scope>
    <source>
        <strain evidence="16">NBRC 6742</strain>
    </source>
</reference>
<dbReference type="GO" id="GO:0006325">
    <property type="term" value="P:chromatin organization"/>
    <property type="evidence" value="ECO:0007669"/>
    <property type="project" value="UniProtKB-KW"/>
</dbReference>
<keyword evidence="5" id="KW-0963">Cytoplasm</keyword>
<dbReference type="GO" id="GO:0051301">
    <property type="term" value="P:cell division"/>
    <property type="evidence" value="ECO:0007669"/>
    <property type="project" value="UniProtKB-KW"/>
</dbReference>
<keyword evidence="17" id="KW-1185">Reference proteome</keyword>
<evidence type="ECO:0000256" key="2">
    <source>
        <dbReference type="ARBA" id="ARBA00004496"/>
    </source>
</evidence>
<dbReference type="PANTHER" id="PTHR15660:SF1">
    <property type="entry name" value="BRISC AND BRCA1-A COMPLEX MEMBER 1"/>
    <property type="match status" value="1"/>
</dbReference>
<dbReference type="Gene3D" id="3.40.50.410">
    <property type="entry name" value="von Willebrand factor, type A domain"/>
    <property type="match status" value="1"/>
</dbReference>
<keyword evidence="13" id="KW-0131">Cell cycle</keyword>
<evidence type="ECO:0000256" key="12">
    <source>
        <dbReference type="ARBA" id="ARBA00023242"/>
    </source>
</evidence>
<sequence>MDDVIEIMDDLEVIDKPNKPVYPCTARRIVFCIDVSDEMNKTVRASENGGVKDTNLYPSSRLETVKRFLKRYLVINKLIGNDKDEYAIVLLTDVAVWHLGFTVNASIFNTEIDGLSRDRLRTYTGFDIQSLGDTLNAKLDLQNVDYYYQAIVIYGRSSLPTLPTNGVIQDMKKRNNFMLDVLFLHDGFLNTVQDIYDKWDMLDDLERSGWFYECSLFNGKDRIAEALSQLIGHPAYRGAQPDLKRTI</sequence>
<proteinExistence type="inferred from homology"/>
<organism evidence="16">
    <name type="scientific">Mucor ambiguus</name>
    <dbReference type="NCBI Taxonomy" id="91626"/>
    <lineage>
        <taxon>Eukaryota</taxon>
        <taxon>Fungi</taxon>
        <taxon>Fungi incertae sedis</taxon>
        <taxon>Mucoromycota</taxon>
        <taxon>Mucoromycotina</taxon>
        <taxon>Mucoromycetes</taxon>
        <taxon>Mucorales</taxon>
        <taxon>Mucorineae</taxon>
        <taxon>Mucoraceae</taxon>
        <taxon>Mucor</taxon>
    </lineage>
</organism>
<gene>
    <name evidence="16" type="ORF">MAM1_0208c08016</name>
</gene>
<name>A0A0C9MY12_9FUNG</name>
<evidence type="ECO:0000256" key="4">
    <source>
        <dbReference type="ARBA" id="ARBA00019437"/>
    </source>
</evidence>
<dbReference type="CDD" id="cd21502">
    <property type="entry name" value="vWA_BABAM1"/>
    <property type="match status" value="1"/>
</dbReference>
<keyword evidence="6" id="KW-0132">Cell division</keyword>
<evidence type="ECO:0000256" key="7">
    <source>
        <dbReference type="ARBA" id="ARBA00022763"/>
    </source>
</evidence>
<evidence type="ECO:0000256" key="10">
    <source>
        <dbReference type="ARBA" id="ARBA00022853"/>
    </source>
</evidence>
<keyword evidence="12" id="KW-0539">Nucleus</keyword>
<dbReference type="PANTHER" id="PTHR15660">
    <property type="entry name" value="BRISC AND BRCA1-A COMPLEX MEMBER 1"/>
    <property type="match status" value="1"/>
</dbReference>